<dbReference type="Proteomes" id="UP000005239">
    <property type="component" value="Unassembled WGS sequence"/>
</dbReference>
<dbReference type="EnsemblMetazoa" id="PPA46239.1">
    <property type="protein sequence ID" value="PPA46239.1"/>
    <property type="gene ID" value="WBGene00284608"/>
</dbReference>
<proteinExistence type="predicted"/>
<sequence length="87" mass="10163">MDFAAVAESFLEGRDRSADLLRVFIIIVSSCWAAYVCVFLLKSPMNLMKIKYMTRKAISVREIEANVVARGLKMLFTWWIEKREKWA</sequence>
<gene>
    <name evidence="1" type="primary">WBGene00284608</name>
</gene>
<accession>A0A2A6B3A5</accession>
<evidence type="ECO:0000313" key="2">
    <source>
        <dbReference type="Proteomes" id="UP000005239"/>
    </source>
</evidence>
<reference evidence="2" key="1">
    <citation type="journal article" date="2008" name="Nat. Genet.">
        <title>The Pristionchus pacificus genome provides a unique perspective on nematode lifestyle and parasitism.</title>
        <authorList>
            <person name="Dieterich C."/>
            <person name="Clifton S.W."/>
            <person name="Schuster L.N."/>
            <person name="Chinwalla A."/>
            <person name="Delehaunty K."/>
            <person name="Dinkelacker I."/>
            <person name="Fulton L."/>
            <person name="Fulton R."/>
            <person name="Godfrey J."/>
            <person name="Minx P."/>
            <person name="Mitreva M."/>
            <person name="Roeseler W."/>
            <person name="Tian H."/>
            <person name="Witte H."/>
            <person name="Yang S.P."/>
            <person name="Wilson R.K."/>
            <person name="Sommer R.J."/>
        </authorList>
    </citation>
    <scope>NUCLEOTIDE SEQUENCE [LARGE SCALE GENOMIC DNA]</scope>
    <source>
        <strain evidence="2">PS312</strain>
    </source>
</reference>
<name>A0A2A6B3A5_PRIPA</name>
<reference evidence="1" key="2">
    <citation type="submission" date="2022-06" db="UniProtKB">
        <authorList>
            <consortium name="EnsemblMetazoa"/>
        </authorList>
    </citation>
    <scope>IDENTIFICATION</scope>
    <source>
        <strain evidence="1">PS312</strain>
    </source>
</reference>
<organism evidence="1 2">
    <name type="scientific">Pristionchus pacificus</name>
    <name type="common">Parasitic nematode worm</name>
    <dbReference type="NCBI Taxonomy" id="54126"/>
    <lineage>
        <taxon>Eukaryota</taxon>
        <taxon>Metazoa</taxon>
        <taxon>Ecdysozoa</taxon>
        <taxon>Nematoda</taxon>
        <taxon>Chromadorea</taxon>
        <taxon>Rhabditida</taxon>
        <taxon>Rhabditina</taxon>
        <taxon>Diplogasteromorpha</taxon>
        <taxon>Diplogasteroidea</taxon>
        <taxon>Neodiplogasteridae</taxon>
        <taxon>Pristionchus</taxon>
    </lineage>
</organism>
<protein>
    <submittedName>
        <fullName evidence="1">Uncharacterized protein</fullName>
    </submittedName>
</protein>
<accession>A0A8R1Z969</accession>
<dbReference type="AlphaFoldDB" id="A0A2A6B3A5"/>
<keyword evidence="2" id="KW-1185">Reference proteome</keyword>
<evidence type="ECO:0000313" key="1">
    <source>
        <dbReference type="EnsemblMetazoa" id="PPA46239.1"/>
    </source>
</evidence>